<name>A0AAV1C572_OLDCO</name>
<evidence type="ECO:0000256" key="9">
    <source>
        <dbReference type="ARBA" id="ARBA00023180"/>
    </source>
</evidence>
<dbReference type="PANTHER" id="PTHR32448">
    <property type="entry name" value="OS08G0158400 PROTEIN"/>
    <property type="match status" value="1"/>
</dbReference>
<keyword evidence="13" id="KW-1185">Reference proteome</keyword>
<keyword evidence="9" id="KW-0325">Glycoprotein</keyword>
<dbReference type="AlphaFoldDB" id="A0AAV1C572"/>
<comment type="pathway">
    <text evidence="2">Alkaloid biosynthesis.</text>
</comment>
<evidence type="ECO:0000256" key="8">
    <source>
        <dbReference type="ARBA" id="ARBA00023002"/>
    </source>
</evidence>
<evidence type="ECO:0000256" key="7">
    <source>
        <dbReference type="ARBA" id="ARBA00022827"/>
    </source>
</evidence>
<feature type="chain" id="PRO_5043449228" evidence="10">
    <location>
        <begin position="21"/>
        <end position="515"/>
    </location>
</feature>
<keyword evidence="5" id="KW-0285">Flavoprotein</keyword>
<dbReference type="InterPro" id="IPR016167">
    <property type="entry name" value="FAD-bd_PCMH_sub1"/>
</dbReference>
<evidence type="ECO:0000256" key="1">
    <source>
        <dbReference type="ARBA" id="ARBA00001974"/>
    </source>
</evidence>
<accession>A0AAV1C572</accession>
<organism evidence="12 13">
    <name type="scientific">Oldenlandia corymbosa var. corymbosa</name>
    <dbReference type="NCBI Taxonomy" id="529605"/>
    <lineage>
        <taxon>Eukaryota</taxon>
        <taxon>Viridiplantae</taxon>
        <taxon>Streptophyta</taxon>
        <taxon>Embryophyta</taxon>
        <taxon>Tracheophyta</taxon>
        <taxon>Spermatophyta</taxon>
        <taxon>Magnoliopsida</taxon>
        <taxon>eudicotyledons</taxon>
        <taxon>Gunneridae</taxon>
        <taxon>Pentapetalae</taxon>
        <taxon>asterids</taxon>
        <taxon>lamiids</taxon>
        <taxon>Gentianales</taxon>
        <taxon>Rubiaceae</taxon>
        <taxon>Rubioideae</taxon>
        <taxon>Spermacoceae</taxon>
        <taxon>Hedyotis-Oldenlandia complex</taxon>
        <taxon>Oldenlandia</taxon>
    </lineage>
</organism>
<gene>
    <name evidence="12" type="ORF">OLC1_LOCUS1907</name>
</gene>
<evidence type="ECO:0000256" key="3">
    <source>
        <dbReference type="ARBA" id="ARBA00005466"/>
    </source>
</evidence>
<dbReference type="GO" id="GO:0071949">
    <property type="term" value="F:FAD binding"/>
    <property type="evidence" value="ECO:0007669"/>
    <property type="project" value="InterPro"/>
</dbReference>
<evidence type="ECO:0000256" key="6">
    <source>
        <dbReference type="ARBA" id="ARBA00022729"/>
    </source>
</evidence>
<keyword evidence="7" id="KW-0274">FAD</keyword>
<reference evidence="12" key="1">
    <citation type="submission" date="2023-03" db="EMBL/GenBank/DDBJ databases">
        <authorList>
            <person name="Julca I."/>
        </authorList>
    </citation>
    <scope>NUCLEOTIDE SEQUENCE</scope>
</reference>
<dbReference type="PROSITE" id="PS51387">
    <property type="entry name" value="FAD_PCMH"/>
    <property type="match status" value="1"/>
</dbReference>
<feature type="signal peptide" evidence="10">
    <location>
        <begin position="1"/>
        <end position="20"/>
    </location>
</feature>
<keyword evidence="8" id="KW-0560">Oxidoreductase</keyword>
<evidence type="ECO:0000256" key="2">
    <source>
        <dbReference type="ARBA" id="ARBA00004913"/>
    </source>
</evidence>
<dbReference type="Gene3D" id="3.30.43.10">
    <property type="entry name" value="Uridine Diphospho-n-acetylenolpyruvylglucosamine Reductase, domain 2"/>
    <property type="match status" value="1"/>
</dbReference>
<dbReference type="InterPro" id="IPR016169">
    <property type="entry name" value="FAD-bd_PCMH_sub2"/>
</dbReference>
<sequence length="515" mass="59128">MVSREMMFLFFYLLIPWIYCSPIHEEFIQCMSVNQNSISEFIHTPNSQSYENLLQNAEQNPRWYNNNSSASPKPLFIVTPYHDTEIRATILCSKEKGLQIRVKSGGHDYEGLSFRCQTPFVIIDLLHYKAISINLEQETAWVQSGTTLGELYFAISQKSEVHGNPAGICPSVGIGGHFSGGGIGTLIRKYGLAADNVVDAIIVNVDGVFLDRSTMGEDLFWAIRGGGGASFGVIVSWKIKLVRVTRTVTVFNLPKQLDQEGTKLVHKWQQISPNLPPELFVRIVIQNEDNTVVGFFNSLFLGSKQDLISLMEQWFPELELRPEDCTEMSWIQSVEYFAGFPDKVEVLLNRTDQRKSKFKAKSDFVTEPIPENALMEIWKRFPEEQLGFMILDPFGGKMDEIPDSETPFPHRKGNLYNIQYLVKWEDDDDVRHVKWINELFLFMEPYVSKSPRSAYLNYRDLELGINVGENPRFSDSRIWGMKYFKGNFERLARVKSLVDPENFFRSEQSIPPIVY</sequence>
<dbReference type="SUPFAM" id="SSF56176">
    <property type="entry name" value="FAD-binding/transporter-associated domain-like"/>
    <property type="match status" value="1"/>
</dbReference>
<comment type="similarity">
    <text evidence="3">Belongs to the oxygen-dependent FAD-linked oxidoreductase family.</text>
</comment>
<protein>
    <submittedName>
        <fullName evidence="12">OLC1v1024173C1</fullName>
    </submittedName>
</protein>
<dbReference type="Proteomes" id="UP001161247">
    <property type="component" value="Chromosome 1"/>
</dbReference>
<dbReference type="InterPro" id="IPR006093">
    <property type="entry name" value="Oxy_OxRdtase_FAD_BS"/>
</dbReference>
<dbReference type="InterPro" id="IPR036318">
    <property type="entry name" value="FAD-bd_PCMH-like_sf"/>
</dbReference>
<evidence type="ECO:0000313" key="13">
    <source>
        <dbReference type="Proteomes" id="UP001161247"/>
    </source>
</evidence>
<keyword evidence="4" id="KW-0017">Alkaloid metabolism</keyword>
<evidence type="ECO:0000256" key="5">
    <source>
        <dbReference type="ARBA" id="ARBA00022630"/>
    </source>
</evidence>
<keyword evidence="6 10" id="KW-0732">Signal</keyword>
<dbReference type="InterPro" id="IPR016166">
    <property type="entry name" value="FAD-bd_PCMH"/>
</dbReference>
<dbReference type="Pfam" id="PF01565">
    <property type="entry name" value="FAD_binding_4"/>
    <property type="match status" value="1"/>
</dbReference>
<dbReference type="InterPro" id="IPR012951">
    <property type="entry name" value="BBE"/>
</dbReference>
<dbReference type="PROSITE" id="PS00862">
    <property type="entry name" value="OX2_COVAL_FAD"/>
    <property type="match status" value="1"/>
</dbReference>
<feature type="domain" description="FAD-binding PCMH-type" evidence="11">
    <location>
        <begin position="70"/>
        <end position="244"/>
    </location>
</feature>
<dbReference type="Gene3D" id="3.30.465.10">
    <property type="match status" value="1"/>
</dbReference>
<evidence type="ECO:0000313" key="12">
    <source>
        <dbReference type="EMBL" id="CAI9089582.1"/>
    </source>
</evidence>
<evidence type="ECO:0000259" key="11">
    <source>
        <dbReference type="PROSITE" id="PS51387"/>
    </source>
</evidence>
<dbReference type="EMBL" id="OX459118">
    <property type="protein sequence ID" value="CAI9089582.1"/>
    <property type="molecule type" value="Genomic_DNA"/>
</dbReference>
<evidence type="ECO:0000256" key="10">
    <source>
        <dbReference type="SAM" id="SignalP"/>
    </source>
</evidence>
<comment type="cofactor">
    <cofactor evidence="1">
        <name>FAD</name>
        <dbReference type="ChEBI" id="CHEBI:57692"/>
    </cofactor>
</comment>
<evidence type="ECO:0000256" key="4">
    <source>
        <dbReference type="ARBA" id="ARBA00022589"/>
    </source>
</evidence>
<proteinExistence type="inferred from homology"/>
<dbReference type="Gene3D" id="3.40.462.20">
    <property type="match status" value="1"/>
</dbReference>
<dbReference type="Pfam" id="PF08031">
    <property type="entry name" value="BBE"/>
    <property type="match status" value="1"/>
</dbReference>
<dbReference type="GO" id="GO:0016491">
    <property type="term" value="F:oxidoreductase activity"/>
    <property type="evidence" value="ECO:0007669"/>
    <property type="project" value="UniProtKB-KW"/>
</dbReference>
<dbReference type="InterPro" id="IPR006094">
    <property type="entry name" value="Oxid_FAD_bind_N"/>
</dbReference>